<dbReference type="InterPro" id="IPR028082">
    <property type="entry name" value="Peripla_BP_I"/>
</dbReference>
<proteinExistence type="inferred from homology"/>
<feature type="domain" description="Leucine-binding protein" evidence="5">
    <location>
        <begin position="29"/>
        <end position="363"/>
    </location>
</feature>
<evidence type="ECO:0000256" key="1">
    <source>
        <dbReference type="ARBA" id="ARBA00010062"/>
    </source>
</evidence>
<comment type="caution">
    <text evidence="6">The sequence shown here is derived from an EMBL/GenBank/DDBJ whole genome shotgun (WGS) entry which is preliminary data.</text>
</comment>
<dbReference type="EMBL" id="LQZT01000006">
    <property type="protein sequence ID" value="OCW58532.1"/>
    <property type="molecule type" value="Genomic_DNA"/>
</dbReference>
<evidence type="ECO:0000256" key="2">
    <source>
        <dbReference type="ARBA" id="ARBA00022729"/>
    </source>
</evidence>
<keyword evidence="3" id="KW-0813">Transport</keyword>
<dbReference type="STRING" id="1480615.AWJ14_18760"/>
<dbReference type="SUPFAM" id="SSF53822">
    <property type="entry name" value="Periplasmic binding protein-like I"/>
    <property type="match status" value="1"/>
</dbReference>
<name>A0A1C1YYH7_9HYPH</name>
<evidence type="ECO:0000256" key="3">
    <source>
        <dbReference type="ARBA" id="ARBA00022970"/>
    </source>
</evidence>
<dbReference type="InterPro" id="IPR028081">
    <property type="entry name" value="Leu-bd"/>
</dbReference>
<protein>
    <recommendedName>
        <fullName evidence="5">Leucine-binding protein domain-containing protein</fullName>
    </recommendedName>
</protein>
<dbReference type="Pfam" id="PF13458">
    <property type="entry name" value="Peripla_BP_6"/>
    <property type="match status" value="1"/>
</dbReference>
<comment type="similarity">
    <text evidence="1">Belongs to the leucine-binding protein family.</text>
</comment>
<accession>A0A1C1YYH7</accession>
<dbReference type="AlphaFoldDB" id="A0A1C1YYH7"/>
<evidence type="ECO:0000313" key="6">
    <source>
        <dbReference type="EMBL" id="OCW58532.1"/>
    </source>
</evidence>
<dbReference type="InterPro" id="IPR051010">
    <property type="entry name" value="BCAA_transport"/>
</dbReference>
<sequence length="400" mass="43136">MTRTKFTAGMAILAGLVGYSPIAAAEDPVVLATATDLSGTYSDIAGNSSVVAIEMAIEDFGKTVLGRPIEYISADHQNKPDVSSALIREWVSVKKVDALVDVTLTPAAIAAQQVANENNIISLFSGSASLGLINEGCSPTSFVWTYDTYVMPRGVGYAMKPGEKWFLITVDYAFGKQMEENLTATIADRGGELVGSVNYPLGTNDFSSYLLTASSSGADVIGFISAGSDLMNLIKQSSEFGLPQDGQRLATPLLFENEVAALGLQAASGLQTTLGFYWDQSPEARAFSERFKERYGKMPNMLNAGAYSMTMHYLKAVEAAGTTEAKAVGEKMRELPVEDFFAVNGHIRPDGRMIHDMFVGQVKTPEESTGEWDFFKIVQTIPGDEVAFPLEQSTCKLVQK</sequence>
<reference evidence="6 7" key="1">
    <citation type="submission" date="2015-12" db="EMBL/GenBank/DDBJ databases">
        <authorList>
            <person name="Shamseldin A."/>
            <person name="Moawad H."/>
            <person name="Abd El-Rahim W.M."/>
            <person name="Sadowsky M.J."/>
        </authorList>
    </citation>
    <scope>NUCLEOTIDE SEQUENCE [LARGE SCALE GENOMIC DNA]</scope>
    <source>
        <strain evidence="6 7">JC234</strain>
    </source>
</reference>
<organism evidence="6 7">
    <name type="scientific">Hoeflea olei</name>
    <dbReference type="NCBI Taxonomy" id="1480615"/>
    <lineage>
        <taxon>Bacteria</taxon>
        <taxon>Pseudomonadati</taxon>
        <taxon>Pseudomonadota</taxon>
        <taxon>Alphaproteobacteria</taxon>
        <taxon>Hyphomicrobiales</taxon>
        <taxon>Rhizobiaceae</taxon>
        <taxon>Hoeflea</taxon>
    </lineage>
</organism>
<gene>
    <name evidence="6" type="ORF">AWJ14_18760</name>
</gene>
<dbReference type="CDD" id="cd06327">
    <property type="entry name" value="PBP1_SBP-like"/>
    <property type="match status" value="1"/>
</dbReference>
<evidence type="ECO:0000256" key="4">
    <source>
        <dbReference type="SAM" id="SignalP"/>
    </source>
</evidence>
<dbReference type="PANTHER" id="PTHR30483">
    <property type="entry name" value="LEUCINE-SPECIFIC-BINDING PROTEIN"/>
    <property type="match status" value="1"/>
</dbReference>
<feature type="chain" id="PRO_5008656488" description="Leucine-binding protein domain-containing protein" evidence="4">
    <location>
        <begin position="26"/>
        <end position="400"/>
    </location>
</feature>
<keyword evidence="7" id="KW-1185">Reference proteome</keyword>
<evidence type="ECO:0000259" key="5">
    <source>
        <dbReference type="Pfam" id="PF13458"/>
    </source>
</evidence>
<evidence type="ECO:0000313" key="7">
    <source>
        <dbReference type="Proteomes" id="UP000094795"/>
    </source>
</evidence>
<dbReference type="PANTHER" id="PTHR30483:SF6">
    <property type="entry name" value="PERIPLASMIC BINDING PROTEIN OF ABC TRANSPORTER FOR NATURAL AMINO ACIDS"/>
    <property type="match status" value="1"/>
</dbReference>
<keyword evidence="2 4" id="KW-0732">Signal</keyword>
<dbReference type="Gene3D" id="3.40.50.2300">
    <property type="match status" value="2"/>
</dbReference>
<keyword evidence="3" id="KW-0029">Amino-acid transport</keyword>
<dbReference type="RefSeq" id="WP_066176549.1">
    <property type="nucleotide sequence ID" value="NZ_LQZT01000006.1"/>
</dbReference>
<dbReference type="GO" id="GO:0006865">
    <property type="term" value="P:amino acid transport"/>
    <property type="evidence" value="ECO:0007669"/>
    <property type="project" value="UniProtKB-KW"/>
</dbReference>
<dbReference type="Proteomes" id="UP000094795">
    <property type="component" value="Unassembled WGS sequence"/>
</dbReference>
<feature type="signal peptide" evidence="4">
    <location>
        <begin position="1"/>
        <end position="25"/>
    </location>
</feature>